<evidence type="ECO:0000256" key="5">
    <source>
        <dbReference type="ARBA" id="ARBA00023136"/>
    </source>
</evidence>
<dbReference type="InterPro" id="IPR006061">
    <property type="entry name" value="SBP_1_CS"/>
</dbReference>
<evidence type="ECO:0000256" key="8">
    <source>
        <dbReference type="SAM" id="SignalP"/>
    </source>
</evidence>
<dbReference type="PANTHER" id="PTHR43649:SF33">
    <property type="entry name" value="POLYGALACTURONAN_RHAMNOGALACTURONAN-BINDING PROTEIN YTCQ"/>
    <property type="match status" value="1"/>
</dbReference>
<keyword evidence="7" id="KW-0449">Lipoprotein</keyword>
<dbReference type="InterPro" id="IPR050490">
    <property type="entry name" value="Bact_solute-bd_prot1"/>
</dbReference>
<sequence length="420" mass="46876">MKLSKNKWLLASGLVLVTVGLIACDYSKESTSDKVTIEYFNQKKEMSQVIQEIAKDFEAENPKIHVEVIDVPNAGEVIKTRMLAGDVPDVINLYPQSIELREWAQAGYLEDLTNEPYLENIKNDYAKRFAVHDKVYSIPLTANVYGFYYNKTAFDNMNLAAPKTWSEFQQLTTNIEKKGKVPFAIAGAECWTLNGYHQLALATVAGGGKEANDIWRFSNVNGISTHDPNMQGDFNRLDLLRKAGAMQTNWQGAGYNDTVVTFTKGDALIMPNGSWAMPLINAQNPDFEVATFPFPAEKTDKSLTIGAGDLAMSISATSDHKKEARRFVEYMSTPKAMQKYYDVDGSPCAVKGVVENNETSPLSGLTDLAFTDRHLVWLAKDWNSENDFYTLTTNYLHNGNQKTMVDALNAFFNPMKADGK</sequence>
<dbReference type="InterPro" id="IPR006059">
    <property type="entry name" value="SBP"/>
</dbReference>
<dbReference type="AlphaFoldDB" id="A0A835KW68"/>
<comment type="caution">
    <text evidence="9">The sequence shown here is derived from an EMBL/GenBank/DDBJ whole genome shotgun (WGS) entry which is preliminary data.</text>
</comment>
<dbReference type="Proteomes" id="UP000648187">
    <property type="component" value="Unassembled WGS sequence"/>
</dbReference>
<keyword evidence="3" id="KW-1003">Cell membrane</keyword>
<evidence type="ECO:0000256" key="3">
    <source>
        <dbReference type="ARBA" id="ARBA00022475"/>
    </source>
</evidence>
<organism evidence="9 10">
    <name type="scientific">Spodoptera exigua</name>
    <name type="common">Beet armyworm</name>
    <name type="synonym">Noctua fulgens</name>
    <dbReference type="NCBI Taxonomy" id="7107"/>
    <lineage>
        <taxon>Eukaryota</taxon>
        <taxon>Metazoa</taxon>
        <taxon>Ecdysozoa</taxon>
        <taxon>Arthropoda</taxon>
        <taxon>Hexapoda</taxon>
        <taxon>Insecta</taxon>
        <taxon>Pterygota</taxon>
        <taxon>Neoptera</taxon>
        <taxon>Endopterygota</taxon>
        <taxon>Lepidoptera</taxon>
        <taxon>Glossata</taxon>
        <taxon>Ditrysia</taxon>
        <taxon>Noctuoidea</taxon>
        <taxon>Noctuidae</taxon>
        <taxon>Amphipyrinae</taxon>
        <taxon>Spodoptera</taxon>
    </lineage>
</organism>
<proteinExistence type="inferred from homology"/>
<reference evidence="9" key="1">
    <citation type="submission" date="2020-08" db="EMBL/GenBank/DDBJ databases">
        <title>Spodoptera exigua strain:BAW_Kor-Di-RS1 Genome sequencing and assembly.</title>
        <authorList>
            <person name="Kim J."/>
            <person name="Nam H.Y."/>
            <person name="Kwon M."/>
            <person name="Choi J.H."/>
            <person name="Cho S.R."/>
            <person name="Kim G.-H."/>
        </authorList>
    </citation>
    <scope>NUCLEOTIDE SEQUENCE</scope>
    <source>
        <strain evidence="9">BAW_Kor-Di-RS1</strain>
        <tissue evidence="9">Whole-body</tissue>
    </source>
</reference>
<feature type="chain" id="PRO_5032797513" evidence="8">
    <location>
        <begin position="25"/>
        <end position="420"/>
    </location>
</feature>
<dbReference type="PROSITE" id="PS51257">
    <property type="entry name" value="PROKAR_LIPOPROTEIN"/>
    <property type="match status" value="1"/>
</dbReference>
<evidence type="ECO:0000256" key="2">
    <source>
        <dbReference type="ARBA" id="ARBA00022448"/>
    </source>
</evidence>
<accession>A0A835KW68</accession>
<keyword evidence="6" id="KW-0564">Palmitate</keyword>
<evidence type="ECO:0000256" key="7">
    <source>
        <dbReference type="ARBA" id="ARBA00023288"/>
    </source>
</evidence>
<dbReference type="GO" id="GO:0055085">
    <property type="term" value="P:transmembrane transport"/>
    <property type="evidence" value="ECO:0007669"/>
    <property type="project" value="InterPro"/>
</dbReference>
<name>A0A835KW68_SPOEX</name>
<dbReference type="PROSITE" id="PS01037">
    <property type="entry name" value="SBP_BACTERIAL_1"/>
    <property type="match status" value="1"/>
</dbReference>
<protein>
    <submittedName>
        <fullName evidence="9">Uncharacterized protein</fullName>
    </submittedName>
</protein>
<dbReference type="EMBL" id="JACKWZ010000942">
    <property type="protein sequence ID" value="KAF9404573.1"/>
    <property type="molecule type" value="Genomic_DNA"/>
</dbReference>
<evidence type="ECO:0000256" key="4">
    <source>
        <dbReference type="ARBA" id="ARBA00022729"/>
    </source>
</evidence>
<dbReference type="SUPFAM" id="SSF53850">
    <property type="entry name" value="Periplasmic binding protein-like II"/>
    <property type="match status" value="1"/>
</dbReference>
<keyword evidence="10" id="KW-1185">Reference proteome</keyword>
<dbReference type="Pfam" id="PF01547">
    <property type="entry name" value="SBP_bac_1"/>
    <property type="match status" value="1"/>
</dbReference>
<dbReference type="PANTHER" id="PTHR43649">
    <property type="entry name" value="ARABINOSE-BINDING PROTEIN-RELATED"/>
    <property type="match status" value="1"/>
</dbReference>
<feature type="signal peptide" evidence="8">
    <location>
        <begin position="1"/>
        <end position="24"/>
    </location>
</feature>
<evidence type="ECO:0000313" key="9">
    <source>
        <dbReference type="EMBL" id="KAF9404573.1"/>
    </source>
</evidence>
<evidence type="ECO:0000313" key="10">
    <source>
        <dbReference type="Proteomes" id="UP000648187"/>
    </source>
</evidence>
<keyword evidence="5" id="KW-0472">Membrane</keyword>
<gene>
    <name evidence="9" type="ORF">HW555_014268</name>
</gene>
<evidence type="ECO:0000256" key="6">
    <source>
        <dbReference type="ARBA" id="ARBA00023139"/>
    </source>
</evidence>
<dbReference type="Gene3D" id="3.40.190.10">
    <property type="entry name" value="Periplasmic binding protein-like II"/>
    <property type="match status" value="2"/>
</dbReference>
<keyword evidence="4 8" id="KW-0732">Signal</keyword>
<evidence type="ECO:0000256" key="1">
    <source>
        <dbReference type="ARBA" id="ARBA00008520"/>
    </source>
</evidence>
<comment type="similarity">
    <text evidence="1">Belongs to the bacterial solute-binding protein 1 family.</text>
</comment>
<keyword evidence="2" id="KW-0813">Transport</keyword>